<proteinExistence type="predicted"/>
<dbReference type="AlphaFoldDB" id="A0A839E9P5"/>
<dbReference type="InterPro" id="IPR023198">
    <property type="entry name" value="PGP-like_dom2"/>
</dbReference>
<keyword evidence="2" id="KW-1185">Reference proteome</keyword>
<dbReference type="PANTHER" id="PTHR43434:SF1">
    <property type="entry name" value="PHOSPHOGLYCOLATE PHOSPHATASE"/>
    <property type="match status" value="1"/>
</dbReference>
<evidence type="ECO:0000313" key="1">
    <source>
        <dbReference type="EMBL" id="MBA8846914.1"/>
    </source>
</evidence>
<dbReference type="InterPro" id="IPR036412">
    <property type="entry name" value="HAD-like_sf"/>
</dbReference>
<evidence type="ECO:0000313" key="2">
    <source>
        <dbReference type="Proteomes" id="UP000585905"/>
    </source>
</evidence>
<dbReference type="SFLD" id="SFLDS00003">
    <property type="entry name" value="Haloacid_Dehalogenase"/>
    <property type="match status" value="1"/>
</dbReference>
<dbReference type="Proteomes" id="UP000585905">
    <property type="component" value="Unassembled WGS sequence"/>
</dbReference>
<dbReference type="EMBL" id="JACGWX010000001">
    <property type="protein sequence ID" value="MBA8846914.1"/>
    <property type="molecule type" value="Genomic_DNA"/>
</dbReference>
<dbReference type="GO" id="GO:0005829">
    <property type="term" value="C:cytosol"/>
    <property type="evidence" value="ECO:0007669"/>
    <property type="project" value="TreeGrafter"/>
</dbReference>
<reference evidence="1 2" key="1">
    <citation type="submission" date="2020-07" db="EMBL/GenBank/DDBJ databases">
        <title>Sequencing the genomes of 1000 actinobacteria strains.</title>
        <authorList>
            <person name="Klenk H.-P."/>
        </authorList>
    </citation>
    <scope>NUCLEOTIDE SEQUENCE [LARGE SCALE GENOMIC DNA]</scope>
    <source>
        <strain evidence="1 2">DSM 19663</strain>
    </source>
</reference>
<sequence>MTTTTILWDVDGTLLFNAASGGGELYHAAVEAAAGRALHPPLPRAHGKTDGQILFEILEAFDLDAELHDDAVAALDALSVERAKAGDRRAIAPGIPQAIAAAADRGWINALLTGNSATRSRVKLAGAGLEPDLFDWSRSFFGDRSRERRDITLAARSALPDERLVIIGDTPRDDIAAVAAGIPFIAVATGVYTVDALRQTGALIVVPTIAEGLDAVLDVIESLPGVAAA</sequence>
<dbReference type="InterPro" id="IPR023214">
    <property type="entry name" value="HAD_sf"/>
</dbReference>
<protein>
    <submittedName>
        <fullName evidence="1">Phosphoglycolate phosphatase-like HAD superfamily hydrolase</fullName>
    </submittedName>
</protein>
<name>A0A839E9P5_9MICO</name>
<organism evidence="1 2">
    <name type="scientific">Microcella alkalica</name>
    <dbReference type="NCBI Taxonomy" id="355930"/>
    <lineage>
        <taxon>Bacteria</taxon>
        <taxon>Bacillati</taxon>
        <taxon>Actinomycetota</taxon>
        <taxon>Actinomycetes</taxon>
        <taxon>Micrococcales</taxon>
        <taxon>Microbacteriaceae</taxon>
        <taxon>Microcella</taxon>
    </lineage>
</organism>
<keyword evidence="1" id="KW-0378">Hydrolase</keyword>
<dbReference type="Pfam" id="PF00702">
    <property type="entry name" value="Hydrolase"/>
    <property type="match status" value="1"/>
</dbReference>
<comment type="caution">
    <text evidence="1">The sequence shown here is derived from an EMBL/GenBank/DDBJ whole genome shotgun (WGS) entry which is preliminary data.</text>
</comment>
<dbReference type="Gene3D" id="1.10.150.240">
    <property type="entry name" value="Putative phosphatase, domain 2"/>
    <property type="match status" value="1"/>
</dbReference>
<dbReference type="RefSeq" id="WP_343050758.1">
    <property type="nucleotide sequence ID" value="NZ_BAAAOV010000017.1"/>
</dbReference>
<accession>A0A839E9P5</accession>
<dbReference type="SUPFAM" id="SSF56784">
    <property type="entry name" value="HAD-like"/>
    <property type="match status" value="1"/>
</dbReference>
<gene>
    <name evidence="1" type="ORF">FHX53_000478</name>
</gene>
<dbReference type="GO" id="GO:0008967">
    <property type="term" value="F:phosphoglycolate phosphatase activity"/>
    <property type="evidence" value="ECO:0007669"/>
    <property type="project" value="TreeGrafter"/>
</dbReference>
<dbReference type="Gene3D" id="3.40.50.1000">
    <property type="entry name" value="HAD superfamily/HAD-like"/>
    <property type="match status" value="1"/>
</dbReference>
<dbReference type="GO" id="GO:0006281">
    <property type="term" value="P:DNA repair"/>
    <property type="evidence" value="ECO:0007669"/>
    <property type="project" value="TreeGrafter"/>
</dbReference>
<dbReference type="InterPro" id="IPR050155">
    <property type="entry name" value="HAD-like_hydrolase_sf"/>
</dbReference>
<dbReference type="SFLD" id="SFLDG01129">
    <property type="entry name" value="C1.5:_HAD__Beta-PGM__Phosphata"/>
    <property type="match status" value="1"/>
</dbReference>
<dbReference type="PANTHER" id="PTHR43434">
    <property type="entry name" value="PHOSPHOGLYCOLATE PHOSPHATASE"/>
    <property type="match status" value="1"/>
</dbReference>